<dbReference type="AlphaFoldDB" id="E6QB46"/>
<name>E6QB46_9ZZZZ</name>
<reference evidence="1" key="1">
    <citation type="submission" date="2009-10" db="EMBL/GenBank/DDBJ databases">
        <title>Diversity of trophic interactions inside an arsenic-rich microbial ecosystem.</title>
        <authorList>
            <person name="Bertin P.N."/>
            <person name="Heinrich-Salmeron A."/>
            <person name="Pelletier E."/>
            <person name="Goulhen-Chollet F."/>
            <person name="Arsene-Ploetze F."/>
            <person name="Gallien S."/>
            <person name="Calteau A."/>
            <person name="Vallenet D."/>
            <person name="Casiot C."/>
            <person name="Chane-Woon-Ming B."/>
            <person name="Giloteaux L."/>
            <person name="Barakat M."/>
            <person name="Bonnefoy V."/>
            <person name="Bruneel O."/>
            <person name="Chandler M."/>
            <person name="Cleiss J."/>
            <person name="Duran R."/>
            <person name="Elbaz-Poulichet F."/>
            <person name="Fonknechten N."/>
            <person name="Lauga B."/>
            <person name="Mornico D."/>
            <person name="Ortet P."/>
            <person name="Schaeffer C."/>
            <person name="Siguier P."/>
            <person name="Alexander Thil Smith A."/>
            <person name="Van Dorsselaer A."/>
            <person name="Weissenbach J."/>
            <person name="Medigue C."/>
            <person name="Le Paslier D."/>
        </authorList>
    </citation>
    <scope>NUCLEOTIDE SEQUENCE</scope>
</reference>
<evidence type="ECO:0000313" key="1">
    <source>
        <dbReference type="EMBL" id="CBI04422.1"/>
    </source>
</evidence>
<sequence>MDINRFDKLLGGENPTPEEYAQFVYVINKLPWEALWTILISNIQMSNILKSVVNKELHDKLPGQVIGPHFDRLIENVWNRYKSTESK</sequence>
<protein>
    <submittedName>
        <fullName evidence="1">Uncharacterized protein</fullName>
    </submittedName>
</protein>
<dbReference type="EMBL" id="CABP01000061">
    <property type="protein sequence ID" value="CBI04422.1"/>
    <property type="molecule type" value="Genomic_DNA"/>
</dbReference>
<accession>E6QB46</accession>
<organism evidence="1">
    <name type="scientific">mine drainage metagenome</name>
    <dbReference type="NCBI Taxonomy" id="410659"/>
    <lineage>
        <taxon>unclassified sequences</taxon>
        <taxon>metagenomes</taxon>
        <taxon>ecological metagenomes</taxon>
    </lineage>
</organism>
<gene>
    <name evidence="1" type="ORF">CARN5_2155</name>
</gene>
<comment type="caution">
    <text evidence="1">The sequence shown here is derived from an EMBL/GenBank/DDBJ whole genome shotgun (WGS) entry which is preliminary data.</text>
</comment>
<proteinExistence type="predicted"/>